<comment type="caution">
    <text evidence="1">The sequence shown here is derived from an EMBL/GenBank/DDBJ whole genome shotgun (WGS) entry which is preliminary data.</text>
</comment>
<dbReference type="AlphaFoldDB" id="A0A645JH83"/>
<accession>A0A645JH83</accession>
<name>A0A645JH83_9ZZZZ</name>
<organism evidence="1">
    <name type="scientific">bioreactor metagenome</name>
    <dbReference type="NCBI Taxonomy" id="1076179"/>
    <lineage>
        <taxon>unclassified sequences</taxon>
        <taxon>metagenomes</taxon>
        <taxon>ecological metagenomes</taxon>
    </lineage>
</organism>
<gene>
    <name evidence="1" type="ORF">SDC9_210331</name>
</gene>
<evidence type="ECO:0000313" key="1">
    <source>
        <dbReference type="EMBL" id="MPN62582.1"/>
    </source>
</evidence>
<dbReference type="EMBL" id="VSSQ01140779">
    <property type="protein sequence ID" value="MPN62582.1"/>
    <property type="molecule type" value="Genomic_DNA"/>
</dbReference>
<reference evidence="1" key="1">
    <citation type="submission" date="2019-08" db="EMBL/GenBank/DDBJ databases">
        <authorList>
            <person name="Kucharzyk K."/>
            <person name="Murdoch R.W."/>
            <person name="Higgins S."/>
            <person name="Loffler F."/>
        </authorList>
    </citation>
    <scope>NUCLEOTIDE SEQUENCE</scope>
</reference>
<protein>
    <submittedName>
        <fullName evidence="1">Uncharacterized protein</fullName>
    </submittedName>
</protein>
<sequence length="65" mass="7428">MTVICQHSITVLPVSKTNEPLIFKLIKKTLTNWSVKNVVCNFLVGEEERQIKNFEAIYEGADRSC</sequence>
<proteinExistence type="predicted"/>